<reference evidence="3" key="1">
    <citation type="journal article" date="2019" name="PLoS Negl. Trop. Dis.">
        <title>Revisiting the worldwide diversity of Leptospira species in the environment.</title>
        <authorList>
            <person name="Vincent A.T."/>
            <person name="Schiettekatte O."/>
            <person name="Bourhy P."/>
            <person name="Veyrier F.J."/>
            <person name="Picardeau M."/>
        </authorList>
    </citation>
    <scope>NUCLEOTIDE SEQUENCE [LARGE SCALE GENOMIC DNA]</scope>
    <source>
        <strain evidence="3">SSW15</strain>
    </source>
</reference>
<feature type="compositionally biased region" description="Basic and acidic residues" evidence="1">
    <location>
        <begin position="1"/>
        <end position="10"/>
    </location>
</feature>
<sequence length="445" mass="51589">MNLKEEDSSFHLHSQQNPRKEGDRIAHSFPPPSPNQELVLFIGIGCGYHILPYVQSVSFSFPVFCLEPLPELESLLGERLREEIGEIPVCFGWKNFLGLPQSDWLPQGTKSIKICLHPAYARKFPELSREILETFRNFSPQDENRRAKTEFGRLWVHNYFRHARMYQDRPDSYRWISRKLPKRPKEIGCFAGASPNLETEEDWLREHRSKIFLLSSDTSLGFLLSRKIFPDAVLSLDSGRGTGFHFPMDFPPEIPVVTWLGGSARIFDLPNPKWLYFSTHPLDQFSRSAFFPSGPLLENPTLNLVGMAVSVFEALGFGSCIWKGFDFRRESGKTHCRGTGYERYDRFFLERKESMFRRRYISEKKWERRKAVLELWEEWSPLPFLSNVPEEAEVSSEWKLALSAAPPKFPGTGNFWRKADAILVEFPSEVRSILERQSRILDGTV</sequence>
<dbReference type="EMBL" id="RQET01000014">
    <property type="protein sequence ID" value="TGK06244.1"/>
    <property type="molecule type" value="Genomic_DNA"/>
</dbReference>
<dbReference type="Pfam" id="PF01973">
    <property type="entry name" value="MptE-like"/>
    <property type="match status" value="1"/>
</dbReference>
<organism evidence="3 4">
    <name type="scientific">Leptospira fletcheri</name>
    <dbReference type="NCBI Taxonomy" id="2484981"/>
    <lineage>
        <taxon>Bacteria</taxon>
        <taxon>Pseudomonadati</taxon>
        <taxon>Spirochaetota</taxon>
        <taxon>Spirochaetia</taxon>
        <taxon>Leptospirales</taxon>
        <taxon>Leptospiraceae</taxon>
        <taxon>Leptospira</taxon>
    </lineage>
</organism>
<dbReference type="AlphaFoldDB" id="A0A4R9G4B9"/>
<dbReference type="InterPro" id="IPR002826">
    <property type="entry name" value="MptE-like"/>
</dbReference>
<evidence type="ECO:0000256" key="1">
    <source>
        <dbReference type="SAM" id="MobiDB-lite"/>
    </source>
</evidence>
<gene>
    <name evidence="3" type="ORF">EHO60_16805</name>
</gene>
<evidence type="ECO:0000313" key="4">
    <source>
        <dbReference type="Proteomes" id="UP000298458"/>
    </source>
</evidence>
<dbReference type="OrthoDB" id="335210at2"/>
<feature type="region of interest" description="Disordered" evidence="1">
    <location>
        <begin position="1"/>
        <end position="28"/>
    </location>
</feature>
<feature type="domain" description="6-hydroxymethylpterin diphosphokinase MptE-like" evidence="2">
    <location>
        <begin position="187"/>
        <end position="328"/>
    </location>
</feature>
<keyword evidence="4" id="KW-1185">Reference proteome</keyword>
<name>A0A4R9G4B9_9LEPT</name>
<accession>A0A4R9G4B9</accession>
<dbReference type="PANTHER" id="PTHR41786:SF1">
    <property type="entry name" value="6-HYDROXYMETHYLPTERIN DIPHOSPHOKINASE MPTE-LIKE DOMAIN-CONTAINING PROTEIN"/>
    <property type="match status" value="1"/>
</dbReference>
<dbReference type="PANTHER" id="PTHR41786">
    <property type="entry name" value="MOTILITY ACCESSORY FACTOR MAF"/>
    <property type="match status" value="1"/>
</dbReference>
<dbReference type="Proteomes" id="UP000298458">
    <property type="component" value="Unassembled WGS sequence"/>
</dbReference>
<proteinExistence type="predicted"/>
<evidence type="ECO:0000259" key="2">
    <source>
        <dbReference type="Pfam" id="PF01973"/>
    </source>
</evidence>
<protein>
    <submittedName>
        <fullName evidence="3">DUF115 domain-containing protein</fullName>
    </submittedName>
</protein>
<evidence type="ECO:0000313" key="3">
    <source>
        <dbReference type="EMBL" id="TGK06244.1"/>
    </source>
</evidence>
<comment type="caution">
    <text evidence="3">The sequence shown here is derived from an EMBL/GenBank/DDBJ whole genome shotgun (WGS) entry which is preliminary data.</text>
</comment>